<keyword evidence="2" id="KW-0347">Helicase</keyword>
<protein>
    <submittedName>
        <fullName evidence="2">ATP-dependent RecD-like DNA helicase</fullName>
        <ecNumber evidence="2">3.6.4.12</ecNumber>
    </submittedName>
</protein>
<evidence type="ECO:0000313" key="2">
    <source>
        <dbReference type="EMBL" id="MPL85916.1"/>
    </source>
</evidence>
<evidence type="ECO:0000259" key="1">
    <source>
        <dbReference type="Pfam" id="PF13538"/>
    </source>
</evidence>
<reference evidence="2" key="1">
    <citation type="submission" date="2019-08" db="EMBL/GenBank/DDBJ databases">
        <authorList>
            <person name="Kucharzyk K."/>
            <person name="Murdoch R.W."/>
            <person name="Higgins S."/>
            <person name="Loffler F."/>
        </authorList>
    </citation>
    <scope>NUCLEOTIDE SEQUENCE</scope>
</reference>
<keyword evidence="2" id="KW-0547">Nucleotide-binding</keyword>
<dbReference type="AlphaFoldDB" id="A0A644V3K4"/>
<dbReference type="PANTHER" id="PTHR43788">
    <property type="entry name" value="DNA2/NAM7 HELICASE FAMILY MEMBER"/>
    <property type="match status" value="1"/>
</dbReference>
<dbReference type="CDD" id="cd18809">
    <property type="entry name" value="SF1_C_RecD"/>
    <property type="match status" value="1"/>
</dbReference>
<organism evidence="2">
    <name type="scientific">bioreactor metagenome</name>
    <dbReference type="NCBI Taxonomy" id="1076179"/>
    <lineage>
        <taxon>unclassified sequences</taxon>
        <taxon>metagenomes</taxon>
        <taxon>ecological metagenomes</taxon>
    </lineage>
</organism>
<feature type="domain" description="UvrD-like helicase C-terminal" evidence="1">
    <location>
        <begin position="410"/>
        <end position="459"/>
    </location>
</feature>
<dbReference type="InterPro" id="IPR050534">
    <property type="entry name" value="Coronavir_polyprotein_1ab"/>
</dbReference>
<dbReference type="InterPro" id="IPR027417">
    <property type="entry name" value="P-loop_NTPase"/>
</dbReference>
<keyword evidence="2" id="KW-0378">Hydrolase</keyword>
<proteinExistence type="predicted"/>
<sequence length="467" mass="53300">MPHLSSFFDFPLTPEQQTAVDRMIDFFNSSDDVFILRGHAGTGKTSLVKGLIKYLQSVRIPAKLMASTGRAAKVLSVKTGLRAETMHRYIYTMSLHEIDERTEKVIIDFRLRPNADEVQTIYFVDESSMISDQKSLNVSLNFGSGKLLTDMLLFADGRKVVFIGDPAQLPPVNYLHSPALNPDYFVNNFSKRVRNVNLQGIQRFSSETGIGRNVKELQRHIGELSFPYLSIRVSGSRDMHICSSEEVLARTYAGSIRRLGIDNCIMLTFSNKMANNLNHQVRQKLFGRNTSRVNRGELLVVIQNNYKHSLYNGDHLEILEVSESTETVAGIVFRNVKARVLSEGAYVAFEGKVIDTLLNGDSQNLDPKQDFELMRDFYIRAHRLGIKKNTPDFINFMLSDPYLNALRVKYGYAITCHKAQGGEWQHVFVALEPVLFVQDKQFTYRWVYTAISRAMNEVFFLQNRCLY</sequence>
<keyword evidence="2" id="KW-0067">ATP-binding</keyword>
<dbReference type="EMBL" id="VSSQ01000213">
    <property type="protein sequence ID" value="MPL85916.1"/>
    <property type="molecule type" value="Genomic_DNA"/>
</dbReference>
<dbReference type="SUPFAM" id="SSF52540">
    <property type="entry name" value="P-loop containing nucleoside triphosphate hydrolases"/>
    <property type="match status" value="2"/>
</dbReference>
<accession>A0A644V3K4</accession>
<comment type="caution">
    <text evidence="2">The sequence shown here is derived from an EMBL/GenBank/DDBJ whole genome shotgun (WGS) entry which is preliminary data.</text>
</comment>
<dbReference type="Pfam" id="PF13538">
    <property type="entry name" value="UvrD_C_2"/>
    <property type="match status" value="1"/>
</dbReference>
<gene>
    <name evidence="2" type="primary">recD2_16</name>
    <name evidence="2" type="ORF">SDC9_31891</name>
</gene>
<dbReference type="GO" id="GO:0016787">
    <property type="term" value="F:hydrolase activity"/>
    <property type="evidence" value="ECO:0007669"/>
    <property type="project" value="UniProtKB-KW"/>
</dbReference>
<dbReference type="Gene3D" id="3.40.50.300">
    <property type="entry name" value="P-loop containing nucleotide triphosphate hydrolases"/>
    <property type="match status" value="2"/>
</dbReference>
<dbReference type="InterPro" id="IPR027785">
    <property type="entry name" value="UvrD-like_helicase_C"/>
</dbReference>
<dbReference type="Pfam" id="PF13604">
    <property type="entry name" value="AAA_30"/>
    <property type="match status" value="1"/>
</dbReference>
<dbReference type="EC" id="3.6.4.12" evidence="2"/>
<name>A0A644V3K4_9ZZZZ</name>
<dbReference type="PANTHER" id="PTHR43788:SF8">
    <property type="entry name" value="DNA-BINDING PROTEIN SMUBP-2"/>
    <property type="match status" value="1"/>
</dbReference>
<dbReference type="GO" id="GO:0043139">
    <property type="term" value="F:5'-3' DNA helicase activity"/>
    <property type="evidence" value="ECO:0007669"/>
    <property type="project" value="TreeGrafter"/>
</dbReference>